<protein>
    <submittedName>
        <fullName evidence="2">Alpha/beta fold hydrolase</fullName>
    </submittedName>
</protein>
<dbReference type="PRINTS" id="PR00111">
    <property type="entry name" value="ABHYDROLASE"/>
</dbReference>
<dbReference type="InterPro" id="IPR000073">
    <property type="entry name" value="AB_hydrolase_1"/>
</dbReference>
<dbReference type="Proteomes" id="UP000306544">
    <property type="component" value="Unassembled WGS sequence"/>
</dbReference>
<evidence type="ECO:0000313" key="3">
    <source>
        <dbReference type="Proteomes" id="UP000306544"/>
    </source>
</evidence>
<evidence type="ECO:0000259" key="1">
    <source>
        <dbReference type="Pfam" id="PF00561"/>
    </source>
</evidence>
<evidence type="ECO:0000313" key="2">
    <source>
        <dbReference type="EMBL" id="TLP79936.1"/>
    </source>
</evidence>
<name>A0A5R9AQ11_9MICC</name>
<dbReference type="SUPFAM" id="SSF53474">
    <property type="entry name" value="alpha/beta-Hydrolases"/>
    <property type="match status" value="1"/>
</dbReference>
<sequence length="284" mass="29938">MTQTPPTDLTSDHVPALTSTLLAGDPEDFAAGKKPLLLVGPSLGTSVEAVWGPAVPHLQEHFNVVGWDLPGHGRSAPSTEPFTIEDLADAVEALLARLSDEHGIPDSTPVLAAGVSIAGTVSLTLALRPETRINRLAVICSAAKIGTPQAWAERAELVERAGTPTMVEGSAQRWFAPGFMARQGEVATALLSSLQYTDRHSYAQACHALAQYDLTDSLESLIRPVLLIHGAHDQVCPPAEAEVIRQGAGSHAPVHAVTLDDVAHLAPAEAPDRTAHALREFVNA</sequence>
<proteinExistence type="predicted"/>
<dbReference type="GO" id="GO:0016020">
    <property type="term" value="C:membrane"/>
    <property type="evidence" value="ECO:0007669"/>
    <property type="project" value="TreeGrafter"/>
</dbReference>
<dbReference type="InterPro" id="IPR029058">
    <property type="entry name" value="AB_hydrolase_fold"/>
</dbReference>
<dbReference type="PANTHER" id="PTHR43798">
    <property type="entry name" value="MONOACYLGLYCEROL LIPASE"/>
    <property type="match status" value="1"/>
</dbReference>
<dbReference type="RefSeq" id="WP_138168898.1">
    <property type="nucleotide sequence ID" value="NZ_VAWA01000001.1"/>
</dbReference>
<accession>A0A5R9AQ11</accession>
<keyword evidence="3" id="KW-1185">Reference proteome</keyword>
<gene>
    <name evidence="2" type="ORF">FEF27_00690</name>
</gene>
<dbReference type="InterPro" id="IPR050266">
    <property type="entry name" value="AB_hydrolase_sf"/>
</dbReference>
<dbReference type="AlphaFoldDB" id="A0A5R9AQ11"/>
<dbReference type="EMBL" id="VAWA01000001">
    <property type="protein sequence ID" value="TLP79936.1"/>
    <property type="molecule type" value="Genomic_DNA"/>
</dbReference>
<dbReference type="Gene3D" id="3.40.50.1820">
    <property type="entry name" value="alpha/beta hydrolase"/>
    <property type="match status" value="1"/>
</dbReference>
<dbReference type="GO" id="GO:0016787">
    <property type="term" value="F:hydrolase activity"/>
    <property type="evidence" value="ECO:0007669"/>
    <property type="project" value="UniProtKB-KW"/>
</dbReference>
<feature type="domain" description="AB hydrolase-1" evidence="1">
    <location>
        <begin position="35"/>
        <end position="252"/>
    </location>
</feature>
<organism evidence="2 3">
    <name type="scientific">Nesterenkonia sphaerica</name>
    <dbReference type="NCBI Taxonomy" id="1804988"/>
    <lineage>
        <taxon>Bacteria</taxon>
        <taxon>Bacillati</taxon>
        <taxon>Actinomycetota</taxon>
        <taxon>Actinomycetes</taxon>
        <taxon>Micrococcales</taxon>
        <taxon>Micrococcaceae</taxon>
        <taxon>Nesterenkonia</taxon>
    </lineage>
</organism>
<comment type="caution">
    <text evidence="2">The sequence shown here is derived from an EMBL/GenBank/DDBJ whole genome shotgun (WGS) entry which is preliminary data.</text>
</comment>
<reference evidence="2 3" key="1">
    <citation type="submission" date="2019-05" db="EMBL/GenBank/DDBJ databases">
        <title>Nesterenkonia sp. GY239, isolated from the Southern Atlantic Ocean.</title>
        <authorList>
            <person name="Zhang G."/>
        </authorList>
    </citation>
    <scope>NUCLEOTIDE SEQUENCE [LARGE SCALE GENOMIC DNA]</scope>
    <source>
        <strain evidence="2 3">GY239</strain>
    </source>
</reference>
<keyword evidence="2" id="KW-0378">Hydrolase</keyword>
<dbReference type="OrthoDB" id="9802489at2"/>
<dbReference type="Pfam" id="PF00561">
    <property type="entry name" value="Abhydrolase_1"/>
    <property type="match status" value="1"/>
</dbReference>
<dbReference type="PANTHER" id="PTHR43798:SF33">
    <property type="entry name" value="HYDROLASE, PUTATIVE (AFU_ORTHOLOGUE AFUA_2G14860)-RELATED"/>
    <property type="match status" value="1"/>
</dbReference>